<dbReference type="InterPro" id="IPR051470">
    <property type="entry name" value="Thiol:disulfide_interchange"/>
</dbReference>
<organism evidence="3 4">
    <name type="scientific">Falsigemmobacter faecalis</name>
    <dbReference type="NCBI Taxonomy" id="2488730"/>
    <lineage>
        <taxon>Bacteria</taxon>
        <taxon>Pseudomonadati</taxon>
        <taxon>Pseudomonadota</taxon>
        <taxon>Alphaproteobacteria</taxon>
        <taxon>Rhodobacterales</taxon>
        <taxon>Paracoccaceae</taxon>
        <taxon>Falsigemmobacter</taxon>
    </lineage>
</organism>
<feature type="domain" description="Thioredoxin" evidence="2">
    <location>
        <begin position="9"/>
        <end position="246"/>
    </location>
</feature>
<dbReference type="InterPro" id="IPR013766">
    <property type="entry name" value="Thioredoxin_domain"/>
</dbReference>
<keyword evidence="1" id="KW-0732">Signal</keyword>
<dbReference type="Gene3D" id="3.40.30.10">
    <property type="entry name" value="Glutaredoxin"/>
    <property type="match status" value="1"/>
</dbReference>
<dbReference type="SUPFAM" id="SSF52833">
    <property type="entry name" value="Thioredoxin-like"/>
    <property type="match status" value="1"/>
</dbReference>
<dbReference type="Pfam" id="PF01323">
    <property type="entry name" value="DSBA"/>
    <property type="match status" value="1"/>
</dbReference>
<dbReference type="PANTHER" id="PTHR35272">
    <property type="entry name" value="THIOL:DISULFIDE INTERCHANGE PROTEIN DSBC-RELATED"/>
    <property type="match status" value="1"/>
</dbReference>
<name>A0A3P3DRL4_9RHOB</name>
<proteinExistence type="predicted"/>
<protein>
    <submittedName>
        <fullName evidence="3">DsbA family protein</fullName>
    </submittedName>
</protein>
<dbReference type="PANTHER" id="PTHR35272:SF3">
    <property type="entry name" value="THIOL:DISULFIDE INTERCHANGE PROTEIN DSBC"/>
    <property type="match status" value="1"/>
</dbReference>
<dbReference type="InterPro" id="IPR001853">
    <property type="entry name" value="DSBA-like_thioredoxin_dom"/>
</dbReference>
<dbReference type="AlphaFoldDB" id="A0A3P3DRL4"/>
<gene>
    <name evidence="3" type="ORF">EG244_06090</name>
</gene>
<evidence type="ECO:0000256" key="1">
    <source>
        <dbReference type="SAM" id="SignalP"/>
    </source>
</evidence>
<reference evidence="3 4" key="1">
    <citation type="submission" date="2018-11" db="EMBL/GenBank/DDBJ databases">
        <title>Gemmobacter sp. nov., YIM 102744-1 draft genome.</title>
        <authorList>
            <person name="Li G."/>
            <person name="Jiang Y."/>
        </authorList>
    </citation>
    <scope>NUCLEOTIDE SEQUENCE [LARGE SCALE GENOMIC DNA]</scope>
    <source>
        <strain evidence="3 4">YIM 102744-1</strain>
    </source>
</reference>
<dbReference type="PROSITE" id="PS51352">
    <property type="entry name" value="THIOREDOXIN_2"/>
    <property type="match status" value="1"/>
</dbReference>
<dbReference type="GO" id="GO:0016491">
    <property type="term" value="F:oxidoreductase activity"/>
    <property type="evidence" value="ECO:0007669"/>
    <property type="project" value="InterPro"/>
</dbReference>
<dbReference type="CDD" id="cd03023">
    <property type="entry name" value="DsbA_Com1_like"/>
    <property type="match status" value="1"/>
</dbReference>
<dbReference type="InterPro" id="IPR036249">
    <property type="entry name" value="Thioredoxin-like_sf"/>
</dbReference>
<comment type="caution">
    <text evidence="3">The sequence shown here is derived from an EMBL/GenBank/DDBJ whole genome shotgun (WGS) entry which is preliminary data.</text>
</comment>
<keyword evidence="4" id="KW-1185">Reference proteome</keyword>
<dbReference type="RefSeq" id="WP_124964129.1">
    <property type="nucleotide sequence ID" value="NZ_RRAZ01000007.1"/>
</dbReference>
<accession>A0A3P3DRL4</accession>
<dbReference type="OrthoDB" id="9780147at2"/>
<dbReference type="Proteomes" id="UP000282125">
    <property type="component" value="Unassembled WGS sequence"/>
</dbReference>
<sequence>MRFLTAAALSLGLAAPAAALDLSALTEAERNAFGAAVRSYLLENPEVLMEAIGVLEQRQEQAQSLTETEFLRANAEAIFNNPSDWAGGNLQGDLTLVEFVDYRCGYCRKAWTEVEELVKSDGNIKIVMKEFPILGEDSLASSKFAIAARNLGGDEAYKKAHDALIALKGPANEAALSGLAKELGLNWAELAPAMEAPETLAVIGANQQLASSLQINGTPTFILEETMLRGYVPLDGMRQMVAQQRDAAKTAN</sequence>
<dbReference type="InterPro" id="IPR041205">
    <property type="entry name" value="ScsC_N"/>
</dbReference>
<dbReference type="EMBL" id="RRAZ01000007">
    <property type="protein sequence ID" value="RRH76326.1"/>
    <property type="molecule type" value="Genomic_DNA"/>
</dbReference>
<feature type="signal peptide" evidence="1">
    <location>
        <begin position="1"/>
        <end position="19"/>
    </location>
</feature>
<feature type="chain" id="PRO_5018234391" evidence="1">
    <location>
        <begin position="20"/>
        <end position="252"/>
    </location>
</feature>
<evidence type="ECO:0000313" key="3">
    <source>
        <dbReference type="EMBL" id="RRH76326.1"/>
    </source>
</evidence>
<dbReference type="Pfam" id="PF18312">
    <property type="entry name" value="ScsC_N"/>
    <property type="match status" value="1"/>
</dbReference>
<evidence type="ECO:0000313" key="4">
    <source>
        <dbReference type="Proteomes" id="UP000282125"/>
    </source>
</evidence>
<evidence type="ECO:0000259" key="2">
    <source>
        <dbReference type="PROSITE" id="PS51352"/>
    </source>
</evidence>